<accession>A0A7C5Q6Z6</accession>
<proteinExistence type="predicted"/>
<organism evidence="1">
    <name type="scientific">Caldiarchaeum subterraneum</name>
    <dbReference type="NCBI Taxonomy" id="311458"/>
    <lineage>
        <taxon>Archaea</taxon>
        <taxon>Nitrososphaerota</taxon>
        <taxon>Candidatus Caldarchaeales</taxon>
        <taxon>Candidatus Caldarchaeaceae</taxon>
        <taxon>Candidatus Caldarchaeum</taxon>
    </lineage>
</organism>
<protein>
    <submittedName>
        <fullName evidence="1">Uncharacterized protein</fullName>
    </submittedName>
</protein>
<dbReference type="EMBL" id="DRWN01000010">
    <property type="protein sequence ID" value="HHK67686.1"/>
    <property type="molecule type" value="Genomic_DNA"/>
</dbReference>
<comment type="caution">
    <text evidence="1">The sequence shown here is derived from an EMBL/GenBank/DDBJ whole genome shotgun (WGS) entry which is preliminary data.</text>
</comment>
<reference evidence="1" key="1">
    <citation type="journal article" date="2020" name="mSystems">
        <title>Genome- and Community-Level Interaction Insights into Carbon Utilization and Element Cycling Functions of Hydrothermarchaeota in Hydrothermal Sediment.</title>
        <authorList>
            <person name="Zhou Z."/>
            <person name="Liu Y."/>
            <person name="Xu W."/>
            <person name="Pan J."/>
            <person name="Luo Z.H."/>
            <person name="Li M."/>
        </authorList>
    </citation>
    <scope>NUCLEOTIDE SEQUENCE [LARGE SCALE GENOMIC DNA]</scope>
    <source>
        <strain evidence="1">SpSt-1056</strain>
    </source>
</reference>
<name>A0A7C5Q6Z6_CALS0</name>
<sequence length="68" mass="7965">MLGRSKHYYDLLTDLMINDLITLDEFNTLVEVRKAWSLAEKNGITVKDAFTAVRRVNGVYLKIRERYS</sequence>
<dbReference type="AlphaFoldDB" id="A0A7C5Q6Z6"/>
<evidence type="ECO:0000313" key="1">
    <source>
        <dbReference type="EMBL" id="HHK67686.1"/>
    </source>
</evidence>
<gene>
    <name evidence="1" type="ORF">ENM11_00830</name>
</gene>